<keyword evidence="5" id="KW-1185">Reference proteome</keyword>
<feature type="compositionally biased region" description="Polar residues" evidence="2">
    <location>
        <begin position="51"/>
        <end position="66"/>
    </location>
</feature>
<feature type="region of interest" description="Disordered" evidence="2">
    <location>
        <begin position="23"/>
        <end position="66"/>
    </location>
</feature>
<dbReference type="InterPro" id="IPR001849">
    <property type="entry name" value="PH_domain"/>
</dbReference>
<evidence type="ECO:0000313" key="5">
    <source>
        <dbReference type="Proteomes" id="UP001642484"/>
    </source>
</evidence>
<organism evidence="4 5">
    <name type="scientific">Durusdinium trenchii</name>
    <dbReference type="NCBI Taxonomy" id="1381693"/>
    <lineage>
        <taxon>Eukaryota</taxon>
        <taxon>Sar</taxon>
        <taxon>Alveolata</taxon>
        <taxon>Dinophyceae</taxon>
        <taxon>Suessiales</taxon>
        <taxon>Symbiodiniaceae</taxon>
        <taxon>Durusdinium</taxon>
    </lineage>
</organism>
<evidence type="ECO:0000256" key="1">
    <source>
        <dbReference type="SAM" id="Coils"/>
    </source>
</evidence>
<dbReference type="Proteomes" id="UP001642484">
    <property type="component" value="Unassembled WGS sequence"/>
</dbReference>
<evidence type="ECO:0000256" key="2">
    <source>
        <dbReference type="SAM" id="MobiDB-lite"/>
    </source>
</evidence>
<accession>A0ABP0PYD6</accession>
<comment type="caution">
    <text evidence="4">The sequence shown here is derived from an EMBL/GenBank/DDBJ whole genome shotgun (WGS) entry which is preliminary data.</text>
</comment>
<dbReference type="EMBL" id="CAXAMN010023695">
    <property type="protein sequence ID" value="CAK9079824.1"/>
    <property type="molecule type" value="Genomic_DNA"/>
</dbReference>
<feature type="region of interest" description="Disordered" evidence="2">
    <location>
        <begin position="125"/>
        <end position="147"/>
    </location>
</feature>
<gene>
    <name evidence="4" type="ORF">CCMP2556_LOCUS39248</name>
</gene>
<feature type="coiled-coil region" evidence="1">
    <location>
        <begin position="440"/>
        <end position="517"/>
    </location>
</feature>
<reference evidence="4 5" key="1">
    <citation type="submission" date="2024-02" db="EMBL/GenBank/DDBJ databases">
        <authorList>
            <person name="Chen Y."/>
            <person name="Shah S."/>
            <person name="Dougan E. K."/>
            <person name="Thang M."/>
            <person name="Chan C."/>
        </authorList>
    </citation>
    <scope>NUCLEOTIDE SEQUENCE [LARGE SCALE GENOMIC DNA]</scope>
</reference>
<keyword evidence="1" id="KW-0175">Coiled coil</keyword>
<proteinExistence type="predicted"/>
<evidence type="ECO:0000259" key="3">
    <source>
        <dbReference type="PROSITE" id="PS50003"/>
    </source>
</evidence>
<dbReference type="PROSITE" id="PS50003">
    <property type="entry name" value="PH_DOMAIN"/>
    <property type="match status" value="1"/>
</dbReference>
<name>A0ABP0PYD6_9DINO</name>
<protein>
    <recommendedName>
        <fullName evidence="3">PH domain-containing protein</fullName>
    </recommendedName>
</protein>
<feature type="coiled-coil region" evidence="1">
    <location>
        <begin position="169"/>
        <end position="238"/>
    </location>
</feature>
<sequence>MADDEERQRWWLSVMQQAVASQGYSEDESSAVLQRGRMAARRRQGDGESYGMSTPSRGMSPSSPSLRSMKQLCDALQTERDQLQQSVVDLETKLTDLEGSRFEPPELEELQIYCSTLESQKRTLEQELAKSRSETAPLEGTEQSVDSIEGLTAENARLQGDLSEERHGHSRAQAELQVGQDRIKELEEQLSLLQRDYDERFQTFDSQKVEALAGPAVSMEQQQKMIDLEVENSRLQEDLSKERHGHSIAQAELQARIEQLMLEMLQLFLGKTDVQMFIDAGDGTRHLWPFSKNRLNGRGERVAEQLVDRAMEDAKEPSLEACGRDAAFLLCSVVSQLVSLTVGPEKGSPKLQMISVRVGTTVQVLEVLHRPEDRRVRGRSGAERLMAEIGIEEPAGWISIVSTEDVGVDPPESTWQDSNRWAGRDLQRSNSWACMRLEQLQRLQRELEVLEASKLEAAEAAGAAQQSCDLELSQSRQQLEAARAEAAEDLGRRERELHELRERLRSLELQLHQAQLQCDGPGVYILAGEVDVTEAVGRGSTKVGRLQPGQEVHVLEVVQKEQDRRVRARIQQPAGWISLLDTSEGHRWAHRQLAATNEWISHLECPFNVFV</sequence>
<feature type="domain" description="PH" evidence="3">
    <location>
        <begin position="1"/>
        <end position="20"/>
    </location>
</feature>
<evidence type="ECO:0000313" key="4">
    <source>
        <dbReference type="EMBL" id="CAK9079824.1"/>
    </source>
</evidence>